<gene>
    <name evidence="2" type="ORF">Tco_1007056</name>
</gene>
<name>A0ABQ5FJM0_9ASTR</name>
<dbReference type="Pfam" id="PF23596">
    <property type="entry name" value="DUF7138"/>
    <property type="match status" value="1"/>
</dbReference>
<keyword evidence="3" id="KW-1185">Reference proteome</keyword>
<sequence>MDDAKKTVEFPVVLYNGDRQIKAGNIKIHHELNFQQFRTMLNQMLNISYNNLTTYFVIRPEGRKIVITSKIDFSVLIREKNAYFYVVLKRSRKERRRKQDKQSELMLPFFYPRLNPREVVPQLCESNKAEIWLQDMEMKRASCVNYNYMSYLNTNYHNDDKSSMNTNFPSVSEAYPVVERSTSRALCKDCTNAKKLGLEPSFHLCVDDEIVKGFFRSPVGPICRPK</sequence>
<feature type="domain" description="DUF7138" evidence="1">
    <location>
        <begin position="8"/>
        <end position="86"/>
    </location>
</feature>
<evidence type="ECO:0000259" key="1">
    <source>
        <dbReference type="Pfam" id="PF23596"/>
    </source>
</evidence>
<evidence type="ECO:0000313" key="2">
    <source>
        <dbReference type="EMBL" id="GJT63523.1"/>
    </source>
</evidence>
<protein>
    <recommendedName>
        <fullName evidence="1">DUF7138 domain-containing protein</fullName>
    </recommendedName>
</protein>
<reference evidence="2" key="2">
    <citation type="submission" date="2022-01" db="EMBL/GenBank/DDBJ databases">
        <authorList>
            <person name="Yamashiro T."/>
            <person name="Shiraishi A."/>
            <person name="Satake H."/>
            <person name="Nakayama K."/>
        </authorList>
    </citation>
    <scope>NUCLEOTIDE SEQUENCE</scope>
</reference>
<evidence type="ECO:0000313" key="3">
    <source>
        <dbReference type="Proteomes" id="UP001151760"/>
    </source>
</evidence>
<accession>A0ABQ5FJM0</accession>
<dbReference type="Proteomes" id="UP001151760">
    <property type="component" value="Unassembled WGS sequence"/>
</dbReference>
<organism evidence="2 3">
    <name type="scientific">Tanacetum coccineum</name>
    <dbReference type="NCBI Taxonomy" id="301880"/>
    <lineage>
        <taxon>Eukaryota</taxon>
        <taxon>Viridiplantae</taxon>
        <taxon>Streptophyta</taxon>
        <taxon>Embryophyta</taxon>
        <taxon>Tracheophyta</taxon>
        <taxon>Spermatophyta</taxon>
        <taxon>Magnoliopsida</taxon>
        <taxon>eudicotyledons</taxon>
        <taxon>Gunneridae</taxon>
        <taxon>Pentapetalae</taxon>
        <taxon>asterids</taxon>
        <taxon>campanulids</taxon>
        <taxon>Asterales</taxon>
        <taxon>Asteraceae</taxon>
        <taxon>Asteroideae</taxon>
        <taxon>Anthemideae</taxon>
        <taxon>Anthemidinae</taxon>
        <taxon>Tanacetum</taxon>
    </lineage>
</organism>
<proteinExistence type="predicted"/>
<dbReference type="InterPro" id="IPR055562">
    <property type="entry name" value="DUF7138"/>
</dbReference>
<dbReference type="PANTHER" id="PTHR36351">
    <property type="entry name" value="EMBRYO SAC DEVELOPMENT ARREST 12"/>
    <property type="match status" value="1"/>
</dbReference>
<reference evidence="2" key="1">
    <citation type="journal article" date="2022" name="Int. J. Mol. Sci.">
        <title>Draft Genome of Tanacetum Coccineum: Genomic Comparison of Closely Related Tanacetum-Family Plants.</title>
        <authorList>
            <person name="Yamashiro T."/>
            <person name="Shiraishi A."/>
            <person name="Nakayama K."/>
            <person name="Satake H."/>
        </authorList>
    </citation>
    <scope>NUCLEOTIDE SEQUENCE</scope>
</reference>
<comment type="caution">
    <text evidence="2">The sequence shown here is derived from an EMBL/GenBank/DDBJ whole genome shotgun (WGS) entry which is preliminary data.</text>
</comment>
<dbReference type="EMBL" id="BQNB010017467">
    <property type="protein sequence ID" value="GJT63523.1"/>
    <property type="molecule type" value="Genomic_DNA"/>
</dbReference>
<dbReference type="PANTHER" id="PTHR36351:SF1">
    <property type="entry name" value="EMBRYO SAC DEVELOPMENT ARREST 12"/>
    <property type="match status" value="1"/>
</dbReference>